<sequence>MEKILKVVQGSYEPRALNLQMFAAAGEGKTKLEKHLEELGENTSGGAHDAVTFSGKGLSFLNRLFKSATKKKPVDDEDDDYDDDEDELDKNANGGDLEEEDEDPDDPADKNGDDIISNRGQRKPKDSLQNAVSKSMHFDEIRFEKSVEDEFGDILDATPALAELAKSMKALGKSMNGAVATIQEVQEQNLILAKAVRELLKSQAAMAADLELVKKQPATSPATGFVVLNKGEGGKGRKLSKSEIEDSLTDLMNAGMVDPRTVSRLSYLRSDSELREFVDSLPQSVREKL</sequence>
<organism evidence="2 3">
    <name type="scientific">Gordoniibacillus kamchatkensis</name>
    <dbReference type="NCBI Taxonomy" id="1590651"/>
    <lineage>
        <taxon>Bacteria</taxon>
        <taxon>Bacillati</taxon>
        <taxon>Bacillota</taxon>
        <taxon>Bacilli</taxon>
        <taxon>Bacillales</taxon>
        <taxon>Paenibacillaceae</taxon>
        <taxon>Gordoniibacillus</taxon>
    </lineage>
</organism>
<protein>
    <recommendedName>
        <fullName evidence="4">Phosphoprotein</fullName>
    </recommendedName>
</protein>
<gene>
    <name evidence="2" type="ORF">SD70_02490</name>
</gene>
<feature type="compositionally biased region" description="Acidic residues" evidence="1">
    <location>
        <begin position="75"/>
        <end position="88"/>
    </location>
</feature>
<comment type="caution">
    <text evidence="2">The sequence shown here is derived from an EMBL/GenBank/DDBJ whole genome shotgun (WGS) entry which is preliminary data.</text>
</comment>
<keyword evidence="3" id="KW-1185">Reference proteome</keyword>
<reference evidence="2 3" key="1">
    <citation type="submission" date="2014-12" db="EMBL/GenBank/DDBJ databases">
        <title>Draft genome sequence of Paenibacillus kamchatkensis strain B-2647.</title>
        <authorList>
            <person name="Karlyshev A.V."/>
            <person name="Kudryashova E.B."/>
        </authorList>
    </citation>
    <scope>NUCLEOTIDE SEQUENCE [LARGE SCALE GENOMIC DNA]</scope>
    <source>
        <strain evidence="2 3">VKM B-2647</strain>
    </source>
</reference>
<feature type="compositionally biased region" description="Acidic residues" evidence="1">
    <location>
        <begin position="96"/>
        <end position="106"/>
    </location>
</feature>
<dbReference type="RefSeq" id="WP_041045349.1">
    <property type="nucleotide sequence ID" value="NZ_JXAK01000003.1"/>
</dbReference>
<evidence type="ECO:0008006" key="4">
    <source>
        <dbReference type="Google" id="ProtNLM"/>
    </source>
</evidence>
<name>A0ABR5AM22_9BACL</name>
<accession>A0ABR5AM22</accession>
<feature type="region of interest" description="Disordered" evidence="1">
    <location>
        <begin position="69"/>
        <end position="133"/>
    </location>
</feature>
<evidence type="ECO:0000313" key="2">
    <source>
        <dbReference type="EMBL" id="KIL42071.1"/>
    </source>
</evidence>
<evidence type="ECO:0000313" key="3">
    <source>
        <dbReference type="Proteomes" id="UP000031967"/>
    </source>
</evidence>
<proteinExistence type="predicted"/>
<dbReference type="Proteomes" id="UP000031967">
    <property type="component" value="Unassembled WGS sequence"/>
</dbReference>
<dbReference type="EMBL" id="JXAK01000003">
    <property type="protein sequence ID" value="KIL42071.1"/>
    <property type="molecule type" value="Genomic_DNA"/>
</dbReference>
<evidence type="ECO:0000256" key="1">
    <source>
        <dbReference type="SAM" id="MobiDB-lite"/>
    </source>
</evidence>